<accession>A0A2V4MVG5</accession>
<dbReference type="Proteomes" id="UP000248012">
    <property type="component" value="Unassembled WGS sequence"/>
</dbReference>
<proteinExistence type="predicted"/>
<name>A0A2V4MVG5_9RHOB</name>
<evidence type="ECO:0000313" key="1">
    <source>
        <dbReference type="EMBL" id="PYC49419.1"/>
    </source>
</evidence>
<gene>
    <name evidence="1" type="ORF">DI396_00695</name>
</gene>
<sequence>MLSAYAADPLANPEQAHFSDLSEVTQIKADHQTMLQMILQIAQISRYERSTALSAVYLPNSGFHEIMGVYRRLCDEFLSVRVQVFREETAALTYVGHPDTRLSTLLA</sequence>
<reference evidence="1 2" key="1">
    <citation type="submission" date="2018-05" db="EMBL/GenBank/DDBJ databases">
        <title>Oceanovita maritima gen. nov., sp. nov., a marine bacterium in the family Rhodobacteraceae isolated from surface seawater of Lundu port Xiamen, China.</title>
        <authorList>
            <person name="Hetharua B.H."/>
            <person name="Min D."/>
            <person name="Liao H."/>
            <person name="Tian Y."/>
        </authorList>
    </citation>
    <scope>NUCLEOTIDE SEQUENCE [LARGE SCALE GENOMIC DNA]</scope>
    <source>
        <strain evidence="1 2">FSX-11</strain>
    </source>
</reference>
<organism evidence="1 2">
    <name type="scientific">Litorivita pollutaquae</name>
    <dbReference type="NCBI Taxonomy" id="2200892"/>
    <lineage>
        <taxon>Bacteria</taxon>
        <taxon>Pseudomonadati</taxon>
        <taxon>Pseudomonadota</taxon>
        <taxon>Alphaproteobacteria</taxon>
        <taxon>Rhodobacterales</taxon>
        <taxon>Paracoccaceae</taxon>
        <taxon>Litorivita</taxon>
    </lineage>
</organism>
<dbReference type="AlphaFoldDB" id="A0A2V4MVG5"/>
<evidence type="ECO:0000313" key="2">
    <source>
        <dbReference type="Proteomes" id="UP000248012"/>
    </source>
</evidence>
<comment type="caution">
    <text evidence="1">The sequence shown here is derived from an EMBL/GenBank/DDBJ whole genome shotgun (WGS) entry which is preliminary data.</text>
</comment>
<keyword evidence="2" id="KW-1185">Reference proteome</keyword>
<protein>
    <submittedName>
        <fullName evidence="1">Uncharacterized protein</fullName>
    </submittedName>
</protein>
<dbReference type="EMBL" id="QFVT01000001">
    <property type="protein sequence ID" value="PYC49419.1"/>
    <property type="molecule type" value="Genomic_DNA"/>
</dbReference>